<gene>
    <name evidence="1" type="ORF">Bdt_1247</name>
</gene>
<dbReference type="STRING" id="1069642.Bdt_1247"/>
<dbReference type="AlphaFoldDB" id="K7YMF6"/>
<reference evidence="1 2" key="1">
    <citation type="journal article" date="2012" name="BMC Genomics">
        <title>Genome analysis of a simultaneously predatory and prey-independent, novel Bdellovibrio bacteriovorus from the River Tiber, supports in silico predictions of both ancient and recent lateral gene transfer from diverse bacteria.</title>
        <authorList>
            <person name="Hobley L."/>
            <person name="Lerner T.R."/>
            <person name="Williams L.E."/>
            <person name="Lambert C."/>
            <person name="Till R."/>
            <person name="Milner D.S."/>
            <person name="Basford S.M."/>
            <person name="Capeness M.J."/>
            <person name="Fenton A.K."/>
            <person name="Atterbury R.J."/>
            <person name="Harris M.A."/>
            <person name="Sockett R.E."/>
        </authorList>
    </citation>
    <scope>NUCLEOTIDE SEQUENCE [LARGE SCALE GENOMIC DNA]</scope>
    <source>
        <strain evidence="1 2">Tiberius</strain>
    </source>
</reference>
<evidence type="ECO:0000313" key="1">
    <source>
        <dbReference type="EMBL" id="AFY00946.1"/>
    </source>
</evidence>
<dbReference type="Proteomes" id="UP000010074">
    <property type="component" value="Chromosome"/>
</dbReference>
<dbReference type="EMBL" id="CP002930">
    <property type="protein sequence ID" value="AFY00946.1"/>
    <property type="molecule type" value="Genomic_DNA"/>
</dbReference>
<dbReference type="HOGENOM" id="CLU_2785523_0_0_7"/>
<dbReference type="KEGG" id="bbat:Bdt_1247"/>
<proteinExistence type="predicted"/>
<name>K7YMF6_BDEBC</name>
<protein>
    <submittedName>
        <fullName evidence="1">Uncharacterized protein</fullName>
    </submittedName>
</protein>
<organism evidence="1 2">
    <name type="scientific">Bdellovibrio bacteriovorus str. Tiberius</name>
    <dbReference type="NCBI Taxonomy" id="1069642"/>
    <lineage>
        <taxon>Bacteria</taxon>
        <taxon>Pseudomonadati</taxon>
        <taxon>Bdellovibrionota</taxon>
        <taxon>Bdellovibrionia</taxon>
        <taxon>Bdellovibrionales</taxon>
        <taxon>Pseudobdellovibrionaceae</taxon>
        <taxon>Bdellovibrio</taxon>
    </lineage>
</organism>
<accession>K7YMF6</accession>
<sequence length="68" mass="7715">MYVFKNANDLSHNLRADTITGNHCQFHHWGTFLVERFLLIKDAVFFQGLNVARAAGGRSFSSAHHQGR</sequence>
<evidence type="ECO:0000313" key="2">
    <source>
        <dbReference type="Proteomes" id="UP000010074"/>
    </source>
</evidence>